<dbReference type="AlphaFoldDB" id="A0AAN8VGY8"/>
<keyword evidence="11" id="KW-1185">Reference proteome</keyword>
<dbReference type="GO" id="GO:0000014">
    <property type="term" value="F:single-stranded DNA endodeoxyribonuclease activity"/>
    <property type="evidence" value="ECO:0007669"/>
    <property type="project" value="UniProtKB-ARBA"/>
</dbReference>
<keyword evidence="8" id="KW-1015">Disulfide bond</keyword>
<keyword evidence="5" id="KW-0479">Metal-binding</keyword>
<dbReference type="GO" id="GO:0003676">
    <property type="term" value="F:nucleic acid binding"/>
    <property type="evidence" value="ECO:0007669"/>
    <property type="project" value="InterPro"/>
</dbReference>
<name>A0AAN8VGY8_9MAGN</name>
<keyword evidence="7" id="KW-0378">Hydrolase</keyword>
<dbReference type="Proteomes" id="UP001370490">
    <property type="component" value="Unassembled WGS sequence"/>
</dbReference>
<dbReference type="PANTHER" id="PTHR33146:SF27">
    <property type="entry name" value="ENDONUCLEASE 2"/>
    <property type="match status" value="1"/>
</dbReference>
<evidence type="ECO:0000256" key="2">
    <source>
        <dbReference type="ARBA" id="ARBA00009547"/>
    </source>
</evidence>
<evidence type="ECO:0000256" key="6">
    <source>
        <dbReference type="ARBA" id="ARBA00022759"/>
    </source>
</evidence>
<dbReference type="EC" id="3.1.30.1" evidence="3"/>
<dbReference type="InterPro" id="IPR008947">
    <property type="entry name" value="PLipase_C/P1_nuclease_dom_sf"/>
</dbReference>
<evidence type="ECO:0000313" key="10">
    <source>
        <dbReference type="EMBL" id="KAK6931519.1"/>
    </source>
</evidence>
<dbReference type="GO" id="GO:0004521">
    <property type="term" value="F:RNA endonuclease activity"/>
    <property type="evidence" value="ECO:0007669"/>
    <property type="project" value="UniProtKB-ARBA"/>
</dbReference>
<dbReference type="SUPFAM" id="SSF48537">
    <property type="entry name" value="Phospholipase C/P1 nuclease"/>
    <property type="match status" value="1"/>
</dbReference>
<keyword evidence="4" id="KW-0540">Nuclease</keyword>
<evidence type="ECO:0000256" key="4">
    <source>
        <dbReference type="ARBA" id="ARBA00022722"/>
    </source>
</evidence>
<dbReference type="EMBL" id="JBAMMX010000011">
    <property type="protein sequence ID" value="KAK6931519.1"/>
    <property type="molecule type" value="Genomic_DNA"/>
</dbReference>
<evidence type="ECO:0000256" key="3">
    <source>
        <dbReference type="ARBA" id="ARBA00012562"/>
    </source>
</evidence>
<comment type="catalytic activity">
    <reaction evidence="1">
        <text>Endonucleolytic cleavage to 5'-phosphomononucleotide and 5'-phosphooligonucleotide end-products.</text>
        <dbReference type="EC" id="3.1.30.1"/>
    </reaction>
</comment>
<comment type="caution">
    <text evidence="10">The sequence shown here is derived from an EMBL/GenBank/DDBJ whole genome shotgun (WGS) entry which is preliminary data.</text>
</comment>
<evidence type="ECO:0000256" key="7">
    <source>
        <dbReference type="ARBA" id="ARBA00022801"/>
    </source>
</evidence>
<keyword evidence="6" id="KW-0255">Endonuclease</keyword>
<protein>
    <recommendedName>
        <fullName evidence="3">Aspergillus nuclease S1</fullName>
        <ecNumber evidence="3">3.1.30.1</ecNumber>
    </recommendedName>
</protein>
<dbReference type="Pfam" id="PF02265">
    <property type="entry name" value="S1-P1_nuclease"/>
    <property type="match status" value="1"/>
</dbReference>
<evidence type="ECO:0000256" key="1">
    <source>
        <dbReference type="ARBA" id="ARBA00000245"/>
    </source>
</evidence>
<evidence type="ECO:0000256" key="5">
    <source>
        <dbReference type="ARBA" id="ARBA00022723"/>
    </source>
</evidence>
<dbReference type="GO" id="GO:0006308">
    <property type="term" value="P:DNA catabolic process"/>
    <property type="evidence" value="ECO:0007669"/>
    <property type="project" value="InterPro"/>
</dbReference>
<dbReference type="GO" id="GO:0046872">
    <property type="term" value="F:metal ion binding"/>
    <property type="evidence" value="ECO:0007669"/>
    <property type="project" value="UniProtKB-KW"/>
</dbReference>
<reference evidence="10 11" key="1">
    <citation type="submission" date="2023-12" db="EMBL/GenBank/DDBJ databases">
        <title>A high-quality genome assembly for Dillenia turbinata (Dilleniales).</title>
        <authorList>
            <person name="Chanderbali A."/>
        </authorList>
    </citation>
    <scope>NUCLEOTIDE SEQUENCE [LARGE SCALE GENOMIC DNA]</scope>
    <source>
        <strain evidence="10">LSX21</strain>
        <tissue evidence="10">Leaf</tissue>
    </source>
</reference>
<keyword evidence="9" id="KW-0325">Glycoprotein</keyword>
<evidence type="ECO:0000256" key="9">
    <source>
        <dbReference type="ARBA" id="ARBA00023180"/>
    </source>
</evidence>
<proteinExistence type="inferred from homology"/>
<accession>A0AAN8VGY8</accession>
<dbReference type="InterPro" id="IPR003154">
    <property type="entry name" value="S1/P1nuclease"/>
</dbReference>
<sequence>MLFREKHSRLSKSAEEAVELLLPGYEDNDQSSLCSWADRVKFRYRWSSTLHYIDTPDSLCNCQYDSSQYYGHLVY</sequence>
<comment type="similarity">
    <text evidence="2">Belongs to the nuclease type I family.</text>
</comment>
<gene>
    <name evidence="10" type="ORF">RJ641_003312</name>
</gene>
<evidence type="ECO:0000313" key="11">
    <source>
        <dbReference type="Proteomes" id="UP001370490"/>
    </source>
</evidence>
<organism evidence="10 11">
    <name type="scientific">Dillenia turbinata</name>
    <dbReference type="NCBI Taxonomy" id="194707"/>
    <lineage>
        <taxon>Eukaryota</taxon>
        <taxon>Viridiplantae</taxon>
        <taxon>Streptophyta</taxon>
        <taxon>Embryophyta</taxon>
        <taxon>Tracheophyta</taxon>
        <taxon>Spermatophyta</taxon>
        <taxon>Magnoliopsida</taxon>
        <taxon>eudicotyledons</taxon>
        <taxon>Gunneridae</taxon>
        <taxon>Pentapetalae</taxon>
        <taxon>Dilleniales</taxon>
        <taxon>Dilleniaceae</taxon>
        <taxon>Dillenia</taxon>
    </lineage>
</organism>
<dbReference type="Gene3D" id="1.10.575.10">
    <property type="entry name" value="P1 Nuclease"/>
    <property type="match status" value="1"/>
</dbReference>
<evidence type="ECO:0000256" key="8">
    <source>
        <dbReference type="ARBA" id="ARBA00023157"/>
    </source>
</evidence>
<dbReference type="PANTHER" id="PTHR33146">
    <property type="entry name" value="ENDONUCLEASE 4"/>
    <property type="match status" value="1"/>
</dbReference>